<dbReference type="EC" id="1.5.1.5" evidence="11"/>
<feature type="domain" description="Tetrahydrofolate dehydrogenase/cyclohydrolase catalytic" evidence="12">
    <location>
        <begin position="6"/>
        <end position="119"/>
    </location>
</feature>
<evidence type="ECO:0000256" key="10">
    <source>
        <dbReference type="ARBA" id="ARBA00023268"/>
    </source>
</evidence>
<evidence type="ECO:0000256" key="4">
    <source>
        <dbReference type="ARBA" id="ARBA00022755"/>
    </source>
</evidence>
<evidence type="ECO:0000259" key="12">
    <source>
        <dbReference type="Pfam" id="PF00763"/>
    </source>
</evidence>
<name>A0A1H4WQ44_9NOCA</name>
<proteinExistence type="inferred from homology"/>
<comment type="function">
    <text evidence="11">Catalyzes the oxidation of 5,10-methylenetetrahydrofolate to 5,10-methenyltetrahydrofolate and then the hydrolysis of 5,10-methenyltetrahydrofolate to 10-formyltetrahydrofolate.</text>
</comment>
<keyword evidence="15" id="KW-1185">Reference proteome</keyword>
<dbReference type="GO" id="GO:0000105">
    <property type="term" value="P:L-histidine biosynthetic process"/>
    <property type="evidence" value="ECO:0007669"/>
    <property type="project" value="UniProtKB-KW"/>
</dbReference>
<evidence type="ECO:0000256" key="2">
    <source>
        <dbReference type="ARBA" id="ARBA00022563"/>
    </source>
</evidence>
<dbReference type="GO" id="GO:0004477">
    <property type="term" value="F:methenyltetrahydrofolate cyclohydrolase activity"/>
    <property type="evidence" value="ECO:0007669"/>
    <property type="project" value="UniProtKB-UniRule"/>
</dbReference>
<keyword evidence="10 11" id="KW-0511">Multifunctional enzyme</keyword>
<comment type="similarity">
    <text evidence="11">Belongs to the tetrahydrofolate dehydrogenase/cyclohydrolase family.</text>
</comment>
<comment type="catalytic activity">
    <reaction evidence="11">
        <text>(6R)-5,10-methylene-5,6,7,8-tetrahydrofolate + NADP(+) = (6R)-5,10-methenyltetrahydrofolate + NADPH</text>
        <dbReference type="Rhea" id="RHEA:22812"/>
        <dbReference type="ChEBI" id="CHEBI:15636"/>
        <dbReference type="ChEBI" id="CHEBI:57455"/>
        <dbReference type="ChEBI" id="CHEBI:57783"/>
        <dbReference type="ChEBI" id="CHEBI:58349"/>
        <dbReference type="EC" id="1.5.1.5"/>
    </reaction>
</comment>
<dbReference type="OrthoDB" id="9803580at2"/>
<dbReference type="InterPro" id="IPR020630">
    <property type="entry name" value="THF_DH/CycHdrlase_cat_dom"/>
</dbReference>
<dbReference type="InterPro" id="IPR000672">
    <property type="entry name" value="THF_DH/CycHdrlase"/>
</dbReference>
<keyword evidence="3 11" id="KW-0028">Amino-acid biosynthesis</keyword>
<feature type="binding site" evidence="11">
    <location>
        <begin position="164"/>
        <end position="166"/>
    </location>
    <ligand>
        <name>NADP(+)</name>
        <dbReference type="ChEBI" id="CHEBI:58349"/>
    </ligand>
</feature>
<dbReference type="GO" id="GO:0006164">
    <property type="term" value="P:purine nucleotide biosynthetic process"/>
    <property type="evidence" value="ECO:0007669"/>
    <property type="project" value="UniProtKB-KW"/>
</dbReference>
<keyword evidence="2 11" id="KW-0554">One-carbon metabolism</keyword>
<dbReference type="EC" id="3.5.4.9" evidence="11"/>
<evidence type="ECO:0000256" key="3">
    <source>
        <dbReference type="ARBA" id="ARBA00022605"/>
    </source>
</evidence>
<evidence type="ECO:0000256" key="9">
    <source>
        <dbReference type="ARBA" id="ARBA00023167"/>
    </source>
</evidence>
<dbReference type="UniPathway" id="UPA00193"/>
<dbReference type="RefSeq" id="WP_072951709.1">
    <property type="nucleotide sequence ID" value="NZ_CP070609.1"/>
</dbReference>
<dbReference type="GO" id="GO:0035999">
    <property type="term" value="P:tetrahydrofolate interconversion"/>
    <property type="evidence" value="ECO:0007669"/>
    <property type="project" value="UniProtKB-UniRule"/>
</dbReference>
<dbReference type="HAMAP" id="MF_01576">
    <property type="entry name" value="THF_DHG_CYH"/>
    <property type="match status" value="1"/>
</dbReference>
<evidence type="ECO:0000313" key="14">
    <source>
        <dbReference type="EMBL" id="SEC94664.1"/>
    </source>
</evidence>
<dbReference type="PANTHER" id="PTHR48099">
    <property type="entry name" value="C-1-TETRAHYDROFOLATE SYNTHASE, CYTOPLASMIC-RELATED"/>
    <property type="match status" value="1"/>
</dbReference>
<reference evidence="15" key="1">
    <citation type="submission" date="2016-10" db="EMBL/GenBank/DDBJ databases">
        <authorList>
            <person name="Varghese N."/>
            <person name="Submissions S."/>
        </authorList>
    </citation>
    <scope>NUCLEOTIDE SEQUENCE [LARGE SCALE GENOMIC DNA]</scope>
    <source>
        <strain evidence="15">DSM 44498</strain>
    </source>
</reference>
<evidence type="ECO:0000256" key="8">
    <source>
        <dbReference type="ARBA" id="ARBA00023102"/>
    </source>
</evidence>
<dbReference type="InterPro" id="IPR046346">
    <property type="entry name" value="Aminoacid_DH-like_N_sf"/>
</dbReference>
<comment type="catalytic activity">
    <reaction evidence="11">
        <text>(6R)-5,10-methenyltetrahydrofolate + H2O = (6R)-10-formyltetrahydrofolate + H(+)</text>
        <dbReference type="Rhea" id="RHEA:23700"/>
        <dbReference type="ChEBI" id="CHEBI:15377"/>
        <dbReference type="ChEBI" id="CHEBI:15378"/>
        <dbReference type="ChEBI" id="CHEBI:57455"/>
        <dbReference type="ChEBI" id="CHEBI:195366"/>
        <dbReference type="EC" id="3.5.4.9"/>
    </reaction>
</comment>
<evidence type="ECO:0000256" key="1">
    <source>
        <dbReference type="ARBA" id="ARBA00004777"/>
    </source>
</evidence>
<comment type="caution">
    <text evidence="11">Lacks conserved residue(s) required for the propagation of feature annotation.</text>
</comment>
<evidence type="ECO:0000313" key="15">
    <source>
        <dbReference type="Proteomes" id="UP000183561"/>
    </source>
</evidence>
<dbReference type="AlphaFoldDB" id="A0A1H4WQ44"/>
<dbReference type="GO" id="GO:0009086">
    <property type="term" value="P:methionine biosynthetic process"/>
    <property type="evidence" value="ECO:0007669"/>
    <property type="project" value="UniProtKB-KW"/>
</dbReference>
<dbReference type="InterPro" id="IPR036291">
    <property type="entry name" value="NAD(P)-bd_dom_sf"/>
</dbReference>
<evidence type="ECO:0000256" key="7">
    <source>
        <dbReference type="ARBA" id="ARBA00023002"/>
    </source>
</evidence>
<dbReference type="InterPro" id="IPR020631">
    <property type="entry name" value="THF_DH/CycHdrlase_NAD-bd_dom"/>
</dbReference>
<gene>
    <name evidence="11" type="primary">folD</name>
    <name evidence="14" type="ORF">SAMN04490239_6098</name>
</gene>
<keyword evidence="8 11" id="KW-0368">Histidine biosynthesis</keyword>
<dbReference type="CDD" id="cd01080">
    <property type="entry name" value="NAD_bind_m-THF_DH_Cyclohyd"/>
    <property type="match status" value="1"/>
</dbReference>
<dbReference type="Proteomes" id="UP000183561">
    <property type="component" value="Unassembled WGS sequence"/>
</dbReference>
<keyword evidence="7 11" id="KW-0560">Oxidoreductase</keyword>
<dbReference type="Gene3D" id="3.40.50.720">
    <property type="entry name" value="NAD(P)-binding Rossmann-like Domain"/>
    <property type="match status" value="1"/>
</dbReference>
<dbReference type="Pfam" id="PF00763">
    <property type="entry name" value="THF_DHG_CYH"/>
    <property type="match status" value="1"/>
</dbReference>
<evidence type="ECO:0000259" key="13">
    <source>
        <dbReference type="Pfam" id="PF02882"/>
    </source>
</evidence>
<dbReference type="SUPFAM" id="SSF53223">
    <property type="entry name" value="Aminoacid dehydrogenase-like, N-terminal domain"/>
    <property type="match status" value="1"/>
</dbReference>
<accession>A0A1H4WQ44</accession>
<feature type="domain" description="Tetrahydrofolate dehydrogenase/cyclohydrolase NAD(P)-binding" evidence="13">
    <location>
        <begin position="138"/>
        <end position="280"/>
    </location>
</feature>
<dbReference type="PANTHER" id="PTHR48099:SF5">
    <property type="entry name" value="C-1-TETRAHYDROFOLATE SYNTHASE, CYTOPLASMIC"/>
    <property type="match status" value="1"/>
</dbReference>
<keyword evidence="4 11" id="KW-0658">Purine biosynthesis</keyword>
<keyword evidence="9 11" id="KW-0486">Methionine biosynthesis</keyword>
<dbReference type="PRINTS" id="PR00085">
    <property type="entry name" value="THFDHDRGNASE"/>
</dbReference>
<dbReference type="SUPFAM" id="SSF51735">
    <property type="entry name" value="NAD(P)-binding Rossmann-fold domains"/>
    <property type="match status" value="1"/>
</dbReference>
<evidence type="ECO:0000256" key="11">
    <source>
        <dbReference type="HAMAP-Rule" id="MF_01576"/>
    </source>
</evidence>
<keyword evidence="5 11" id="KW-0378">Hydrolase</keyword>
<organism evidence="14 15">
    <name type="scientific">Rhodococcus koreensis</name>
    <dbReference type="NCBI Taxonomy" id="99653"/>
    <lineage>
        <taxon>Bacteria</taxon>
        <taxon>Bacillati</taxon>
        <taxon>Actinomycetota</taxon>
        <taxon>Actinomycetes</taxon>
        <taxon>Mycobacteriales</taxon>
        <taxon>Nocardiaceae</taxon>
        <taxon>Rhodococcus</taxon>
    </lineage>
</organism>
<comment type="subunit">
    <text evidence="11">Homodimer.</text>
</comment>
<comment type="pathway">
    <text evidence="1 11">One-carbon metabolism; tetrahydrofolate interconversion.</text>
</comment>
<protein>
    <recommendedName>
        <fullName evidence="11">Bifunctional protein FolD</fullName>
    </recommendedName>
    <domain>
        <recommendedName>
            <fullName evidence="11">Methylenetetrahydrofolate dehydrogenase</fullName>
            <ecNumber evidence="11">1.5.1.5</ecNumber>
        </recommendedName>
    </domain>
    <domain>
        <recommendedName>
            <fullName evidence="11">Methenyltetrahydrofolate cyclohydrolase</fullName>
            <ecNumber evidence="11">3.5.4.9</ecNumber>
        </recommendedName>
    </domain>
</protein>
<dbReference type="GO" id="GO:0005829">
    <property type="term" value="C:cytosol"/>
    <property type="evidence" value="ECO:0007669"/>
    <property type="project" value="TreeGrafter"/>
</dbReference>
<feature type="binding site" evidence="11">
    <location>
        <position position="230"/>
    </location>
    <ligand>
        <name>NADP(+)</name>
        <dbReference type="ChEBI" id="CHEBI:58349"/>
    </ligand>
</feature>
<evidence type="ECO:0000256" key="5">
    <source>
        <dbReference type="ARBA" id="ARBA00022801"/>
    </source>
</evidence>
<sequence>MTRILGGSDLAAAIRNDASVAAAALTEIGIRPKLAVVLATADESTAWYVRSIAGAARRTGIECDIVDFGPEATTEEIHAVLVELGHDPDVHGIILQTPLPDGTDLDLLREAINPGKDIDGTNPVSLGRLIAHLPAFAPATAQAVLALLDHHGIDLRGKTATVVGRSTVVGTPVAHLLVQRDATVTVCHRHTADLVAGTRSADIVVVAVGIPRLITAEHISDGAVVIDVGTTATDDGLLLGDVDADSVDGRAGALTPVPGGVGPVTTALLLNHTVDAASTQSAVRRAASLVGLQSSR</sequence>
<keyword evidence="6 11" id="KW-0521">NADP</keyword>
<evidence type="ECO:0000256" key="6">
    <source>
        <dbReference type="ARBA" id="ARBA00022857"/>
    </source>
</evidence>
<dbReference type="GO" id="GO:0004488">
    <property type="term" value="F:methylenetetrahydrofolate dehydrogenase (NADP+) activity"/>
    <property type="evidence" value="ECO:0007669"/>
    <property type="project" value="UniProtKB-UniRule"/>
</dbReference>
<dbReference type="Gene3D" id="3.40.50.10860">
    <property type="entry name" value="Leucine Dehydrogenase, chain A, domain 1"/>
    <property type="match status" value="1"/>
</dbReference>
<dbReference type="Pfam" id="PF02882">
    <property type="entry name" value="THF_DHG_CYH_C"/>
    <property type="match status" value="1"/>
</dbReference>
<dbReference type="EMBL" id="FNSV01000005">
    <property type="protein sequence ID" value="SEC94664.1"/>
    <property type="molecule type" value="Genomic_DNA"/>
</dbReference>